<dbReference type="CDD" id="cd17318">
    <property type="entry name" value="MFS_SLC17"/>
    <property type="match status" value="1"/>
</dbReference>
<dbReference type="Gene3D" id="1.20.1250.20">
    <property type="entry name" value="MFS general substrate transporter like domains"/>
    <property type="match status" value="2"/>
</dbReference>
<dbReference type="GO" id="GO:0016020">
    <property type="term" value="C:membrane"/>
    <property type="evidence" value="ECO:0007669"/>
    <property type="project" value="UniProtKB-SubCell"/>
</dbReference>
<name>A0AAD9RKT6_9HYME</name>
<feature type="transmembrane region" description="Helical" evidence="12">
    <location>
        <begin position="80"/>
        <end position="99"/>
    </location>
</feature>
<keyword evidence="5" id="KW-0769">Symport</keyword>
<feature type="transmembrane region" description="Helical" evidence="12">
    <location>
        <begin position="131"/>
        <end position="156"/>
    </location>
</feature>
<evidence type="ECO:0000256" key="12">
    <source>
        <dbReference type="SAM" id="Phobius"/>
    </source>
</evidence>
<dbReference type="Proteomes" id="UP001258017">
    <property type="component" value="Unassembled WGS sequence"/>
</dbReference>
<evidence type="ECO:0000256" key="4">
    <source>
        <dbReference type="ARBA" id="ARBA00022692"/>
    </source>
</evidence>
<keyword evidence="6 12" id="KW-1133">Transmembrane helix</keyword>
<evidence type="ECO:0000313" key="15">
    <source>
        <dbReference type="Proteomes" id="UP001258017"/>
    </source>
</evidence>
<comment type="similarity">
    <text evidence="2">Belongs to the major facilitator superfamily. Sodium/anion cotransporter family.</text>
</comment>
<evidence type="ECO:0000256" key="10">
    <source>
        <dbReference type="ARBA" id="ARBA00054632"/>
    </source>
</evidence>
<keyword evidence="15" id="KW-1185">Reference proteome</keyword>
<dbReference type="PROSITE" id="PS50850">
    <property type="entry name" value="MFS"/>
    <property type="match status" value="1"/>
</dbReference>
<proteinExistence type="inferred from homology"/>
<evidence type="ECO:0000256" key="8">
    <source>
        <dbReference type="ARBA" id="ARBA00023136"/>
    </source>
</evidence>
<keyword evidence="8 12" id="KW-0472">Membrane</keyword>
<dbReference type="GO" id="GO:0015293">
    <property type="term" value="F:symporter activity"/>
    <property type="evidence" value="ECO:0007669"/>
    <property type="project" value="UniProtKB-KW"/>
</dbReference>
<gene>
    <name evidence="14" type="ORF">KPH14_006091</name>
</gene>
<dbReference type="FunFam" id="1.20.1250.20:FF:000144">
    <property type="entry name" value="Picot, isoform B"/>
    <property type="match status" value="1"/>
</dbReference>
<evidence type="ECO:0000256" key="3">
    <source>
        <dbReference type="ARBA" id="ARBA00022448"/>
    </source>
</evidence>
<evidence type="ECO:0000313" key="14">
    <source>
        <dbReference type="EMBL" id="KAK2581048.1"/>
    </source>
</evidence>
<feature type="transmembrane region" description="Helical" evidence="12">
    <location>
        <begin position="394"/>
        <end position="421"/>
    </location>
</feature>
<feature type="transmembrane region" description="Helical" evidence="12">
    <location>
        <begin position="364"/>
        <end position="382"/>
    </location>
</feature>
<feature type="transmembrane region" description="Helical" evidence="12">
    <location>
        <begin position="106"/>
        <end position="125"/>
    </location>
</feature>
<sequence length="495" mass="54897">MGSVRKKRVSISEMMKVPLTKPKALFGCRHVQVLLMTLSFFCCYAVRVTMSVTLEAMTNSTTANPDFEEYNWDQSTKDTILSSFFWGYICTQVLGNIIAQYWGVKRIFSLGIAVNAILTLAVYPAAHYGGWEIICFIRVIAGLCQGAIMPMLHTLLARWAPREERGRLATFVYSGGWIGNVVCLLSSGFFSASSLGWPSCFYFWGGVTLIVSILFILFAKDSPADHPSIPLDEKEYIEVSLGVTETDEKLSTPWIAILTSVPVWALLATQLAQNWGFWMLLTKMPSYMNSALGYNIQDNGMMSALPYLTAWILSFPFSYISDTCIKRNIVTLEVSRKICNTIGQWLPAVALICLGYVDKDQPKLAVAILVIAVGTNIAAYCGHNVNHMDLSPNFAGALMGFTNTAANICSISAPLISSIIVPDPSNILQWRSIFFLSAGIYIIGNLIFILFGKGKVQKWNDPVRKQKQSVIYQIPEVVLETSSSVPEKLDNQRTP</sequence>
<dbReference type="InterPro" id="IPR036259">
    <property type="entry name" value="MFS_trans_sf"/>
</dbReference>
<dbReference type="Pfam" id="PF07690">
    <property type="entry name" value="MFS_1"/>
    <property type="match status" value="1"/>
</dbReference>
<feature type="transmembrane region" description="Helical" evidence="12">
    <location>
        <begin position="433"/>
        <end position="451"/>
    </location>
</feature>
<evidence type="ECO:0000256" key="6">
    <source>
        <dbReference type="ARBA" id="ARBA00022989"/>
    </source>
</evidence>
<dbReference type="AlphaFoldDB" id="A0AAD9RKT6"/>
<feature type="transmembrane region" description="Helical" evidence="12">
    <location>
        <begin position="201"/>
        <end position="219"/>
    </location>
</feature>
<dbReference type="EMBL" id="JAIFRP010000045">
    <property type="protein sequence ID" value="KAK2581048.1"/>
    <property type="molecule type" value="Genomic_DNA"/>
</dbReference>
<dbReference type="FunFam" id="1.20.1250.20:FF:000003">
    <property type="entry name" value="Solute carrier family 17 member 3"/>
    <property type="match status" value="1"/>
</dbReference>
<evidence type="ECO:0000256" key="7">
    <source>
        <dbReference type="ARBA" id="ARBA00023053"/>
    </source>
</evidence>
<feature type="transmembrane region" description="Helical" evidence="12">
    <location>
        <begin position="168"/>
        <end position="189"/>
    </location>
</feature>
<reference evidence="14" key="2">
    <citation type="journal article" date="2023" name="Commun. Biol.">
        <title>Intrasexual cuticular hydrocarbon dimorphism in a wasp sheds light on hydrocarbon biosynthesis genes in Hymenoptera.</title>
        <authorList>
            <person name="Moris V.C."/>
            <person name="Podsiadlowski L."/>
            <person name="Martin S."/>
            <person name="Oeyen J.P."/>
            <person name="Donath A."/>
            <person name="Petersen M."/>
            <person name="Wilbrandt J."/>
            <person name="Misof B."/>
            <person name="Liedtke D."/>
            <person name="Thamm M."/>
            <person name="Scheiner R."/>
            <person name="Schmitt T."/>
            <person name="Niehuis O."/>
        </authorList>
    </citation>
    <scope>NUCLEOTIDE SEQUENCE</scope>
    <source>
        <strain evidence="14">GBR_01_08_01A</strain>
    </source>
</reference>
<keyword evidence="3" id="KW-0813">Transport</keyword>
<dbReference type="InterPro" id="IPR050382">
    <property type="entry name" value="MFS_Na/Anion_cotransporter"/>
</dbReference>
<keyword evidence="7" id="KW-0915">Sodium</keyword>
<dbReference type="SUPFAM" id="SSF103473">
    <property type="entry name" value="MFS general substrate transporter"/>
    <property type="match status" value="1"/>
</dbReference>
<feature type="transmembrane region" description="Helical" evidence="12">
    <location>
        <begin position="254"/>
        <end position="281"/>
    </location>
</feature>
<evidence type="ECO:0000256" key="11">
    <source>
        <dbReference type="ARBA" id="ARBA00068450"/>
    </source>
</evidence>
<feature type="transmembrane region" description="Helical" evidence="12">
    <location>
        <begin position="301"/>
        <end position="320"/>
    </location>
</feature>
<keyword evidence="4 12" id="KW-0812">Transmembrane</keyword>
<comment type="subcellular location">
    <subcellularLocation>
        <location evidence="1">Membrane</location>
        <topology evidence="1">Multi-pass membrane protein</topology>
    </subcellularLocation>
</comment>
<evidence type="ECO:0000256" key="5">
    <source>
        <dbReference type="ARBA" id="ARBA00022847"/>
    </source>
</evidence>
<evidence type="ECO:0000256" key="9">
    <source>
        <dbReference type="ARBA" id="ARBA00023201"/>
    </source>
</evidence>
<keyword evidence="9" id="KW-0739">Sodium transport</keyword>
<keyword evidence="9" id="KW-0406">Ion transport</keyword>
<organism evidence="14 15">
    <name type="scientific">Odynerus spinipes</name>
    <dbReference type="NCBI Taxonomy" id="1348599"/>
    <lineage>
        <taxon>Eukaryota</taxon>
        <taxon>Metazoa</taxon>
        <taxon>Ecdysozoa</taxon>
        <taxon>Arthropoda</taxon>
        <taxon>Hexapoda</taxon>
        <taxon>Insecta</taxon>
        <taxon>Pterygota</taxon>
        <taxon>Neoptera</taxon>
        <taxon>Endopterygota</taxon>
        <taxon>Hymenoptera</taxon>
        <taxon>Apocrita</taxon>
        <taxon>Aculeata</taxon>
        <taxon>Vespoidea</taxon>
        <taxon>Vespidae</taxon>
        <taxon>Eumeninae</taxon>
        <taxon>Odynerus</taxon>
    </lineage>
</organism>
<evidence type="ECO:0000256" key="2">
    <source>
        <dbReference type="ARBA" id="ARBA00008586"/>
    </source>
</evidence>
<dbReference type="InterPro" id="IPR011701">
    <property type="entry name" value="MFS"/>
</dbReference>
<evidence type="ECO:0000259" key="13">
    <source>
        <dbReference type="PROSITE" id="PS50850"/>
    </source>
</evidence>
<comment type="function">
    <text evidence="10">May be an inorganic phosphate cotransporter.</text>
</comment>
<dbReference type="PANTHER" id="PTHR11662:SF280">
    <property type="entry name" value="FI21844P1-RELATED"/>
    <property type="match status" value="1"/>
</dbReference>
<reference evidence="14" key="1">
    <citation type="submission" date="2021-08" db="EMBL/GenBank/DDBJ databases">
        <authorList>
            <person name="Misof B."/>
            <person name="Oliver O."/>
            <person name="Podsiadlowski L."/>
            <person name="Donath A."/>
            <person name="Peters R."/>
            <person name="Mayer C."/>
            <person name="Rust J."/>
            <person name="Gunkel S."/>
            <person name="Lesny P."/>
            <person name="Martin S."/>
            <person name="Oeyen J.P."/>
            <person name="Petersen M."/>
            <person name="Panagiotis P."/>
            <person name="Wilbrandt J."/>
            <person name="Tanja T."/>
        </authorList>
    </citation>
    <scope>NUCLEOTIDE SEQUENCE</scope>
    <source>
        <strain evidence="14">GBR_01_08_01A</strain>
        <tissue evidence="14">Thorax + abdomen</tissue>
    </source>
</reference>
<evidence type="ECO:0000256" key="1">
    <source>
        <dbReference type="ARBA" id="ARBA00004141"/>
    </source>
</evidence>
<comment type="caution">
    <text evidence="14">The sequence shown here is derived from an EMBL/GenBank/DDBJ whole genome shotgun (WGS) entry which is preliminary data.</text>
</comment>
<feature type="domain" description="Major facilitator superfamily (MFS) profile" evidence="13">
    <location>
        <begin position="31"/>
        <end position="456"/>
    </location>
</feature>
<dbReference type="GO" id="GO:0006820">
    <property type="term" value="P:monoatomic anion transport"/>
    <property type="evidence" value="ECO:0007669"/>
    <property type="project" value="TreeGrafter"/>
</dbReference>
<protein>
    <recommendedName>
        <fullName evidence="11">Putative inorganic phosphate cotransporter</fullName>
    </recommendedName>
</protein>
<dbReference type="GO" id="GO:0006814">
    <property type="term" value="P:sodium ion transport"/>
    <property type="evidence" value="ECO:0007669"/>
    <property type="project" value="UniProtKB-KW"/>
</dbReference>
<dbReference type="InterPro" id="IPR020846">
    <property type="entry name" value="MFS_dom"/>
</dbReference>
<accession>A0AAD9RKT6</accession>
<dbReference type="PANTHER" id="PTHR11662">
    <property type="entry name" value="SOLUTE CARRIER FAMILY 17"/>
    <property type="match status" value="1"/>
</dbReference>